<organism evidence="1">
    <name type="scientific">marine sediment metagenome</name>
    <dbReference type="NCBI Taxonomy" id="412755"/>
    <lineage>
        <taxon>unclassified sequences</taxon>
        <taxon>metagenomes</taxon>
        <taxon>ecological metagenomes</taxon>
    </lineage>
</organism>
<evidence type="ECO:0000313" key="1">
    <source>
        <dbReference type="EMBL" id="KKN47689.1"/>
    </source>
</evidence>
<accession>A0A0F9QYR1</accession>
<sequence length="225" mass="26129">MKPRNPYWEVNPNWREVDTAFHEALHAAAARLLGWHAERIVVDRNYYGYCRTVYPVFSERYKLVALHLAPALVGDLSEGDRELVDFWDGYRRGAAWRWLKKNRRSILLRARRIEKIIGPQNSTVVTFTRDGAVKNWRRTTGRTQMLSERMLKKILRGTAEDYMVVKDWAAEVRKLEAVVELVPHLHNRDGCVVVRKRRAMVTGVLKLHGYAPCQMCDALADLEDA</sequence>
<dbReference type="AlphaFoldDB" id="A0A0F9QYR1"/>
<reference evidence="1" key="1">
    <citation type="journal article" date="2015" name="Nature">
        <title>Complex archaea that bridge the gap between prokaryotes and eukaryotes.</title>
        <authorList>
            <person name="Spang A."/>
            <person name="Saw J.H."/>
            <person name="Jorgensen S.L."/>
            <person name="Zaremba-Niedzwiedzka K."/>
            <person name="Martijn J."/>
            <person name="Lind A.E."/>
            <person name="van Eijk R."/>
            <person name="Schleper C."/>
            <person name="Guy L."/>
            <person name="Ettema T.J."/>
        </authorList>
    </citation>
    <scope>NUCLEOTIDE SEQUENCE</scope>
</reference>
<name>A0A0F9QYR1_9ZZZZ</name>
<gene>
    <name evidence="1" type="ORF">LCGC14_0660120</name>
</gene>
<protein>
    <submittedName>
        <fullName evidence="1">Uncharacterized protein</fullName>
    </submittedName>
</protein>
<dbReference type="EMBL" id="LAZR01001261">
    <property type="protein sequence ID" value="KKN47689.1"/>
    <property type="molecule type" value="Genomic_DNA"/>
</dbReference>
<comment type="caution">
    <text evidence="1">The sequence shown here is derived from an EMBL/GenBank/DDBJ whole genome shotgun (WGS) entry which is preliminary data.</text>
</comment>
<proteinExistence type="predicted"/>